<dbReference type="AlphaFoldDB" id="A0A229P2X9"/>
<comment type="caution">
    <text evidence="2">The sequence shown here is derived from an EMBL/GenBank/DDBJ whole genome shotgun (WGS) entry which is preliminary data.</text>
</comment>
<proteinExistence type="predicted"/>
<feature type="chain" id="PRO_5012556574" evidence="1">
    <location>
        <begin position="28"/>
        <end position="135"/>
    </location>
</feature>
<sequence>MKTVKKKIVSGMITFGILSLTSITAFAATEPLTYTSYALPTFKGNNYTGSHQKQTADEFITNKVTDITGTSTATFWAANGIKEQISNDYDQKKNNVSKIQFRNSVSKGGDVIMGMQNANLNILDSGFVSGEVDFR</sequence>
<keyword evidence="1" id="KW-0732">Signal</keyword>
<dbReference type="OrthoDB" id="2046284at2"/>
<dbReference type="RefSeq" id="WP_089523676.1">
    <property type="nucleotide sequence ID" value="NZ_NMUQ01000001.1"/>
</dbReference>
<name>A0A229P2X9_9BACL</name>
<evidence type="ECO:0000313" key="3">
    <source>
        <dbReference type="Proteomes" id="UP000215145"/>
    </source>
</evidence>
<organism evidence="2 3">
    <name type="scientific">Paenibacillus herberti</name>
    <dbReference type="NCBI Taxonomy" id="1619309"/>
    <lineage>
        <taxon>Bacteria</taxon>
        <taxon>Bacillati</taxon>
        <taxon>Bacillota</taxon>
        <taxon>Bacilli</taxon>
        <taxon>Bacillales</taxon>
        <taxon>Paenibacillaceae</taxon>
        <taxon>Paenibacillus</taxon>
    </lineage>
</organism>
<accession>A0A229P2X9</accession>
<dbReference type="Proteomes" id="UP000215145">
    <property type="component" value="Unassembled WGS sequence"/>
</dbReference>
<evidence type="ECO:0000313" key="2">
    <source>
        <dbReference type="EMBL" id="OXM16592.1"/>
    </source>
</evidence>
<dbReference type="EMBL" id="NMUQ01000001">
    <property type="protein sequence ID" value="OXM16592.1"/>
    <property type="molecule type" value="Genomic_DNA"/>
</dbReference>
<gene>
    <name evidence="2" type="ORF">CGZ75_08000</name>
</gene>
<evidence type="ECO:0000256" key="1">
    <source>
        <dbReference type="SAM" id="SignalP"/>
    </source>
</evidence>
<protein>
    <submittedName>
        <fullName evidence="2">Uncharacterized protein</fullName>
    </submittedName>
</protein>
<reference evidence="2 3" key="1">
    <citation type="submission" date="2017-07" db="EMBL/GenBank/DDBJ databases">
        <title>Paenibacillus herberti R33 genome sequencing and assembly.</title>
        <authorList>
            <person name="Su W."/>
        </authorList>
    </citation>
    <scope>NUCLEOTIDE SEQUENCE [LARGE SCALE GENOMIC DNA]</scope>
    <source>
        <strain evidence="2 3">R33</strain>
    </source>
</reference>
<feature type="signal peptide" evidence="1">
    <location>
        <begin position="1"/>
        <end position="27"/>
    </location>
</feature>
<keyword evidence="3" id="KW-1185">Reference proteome</keyword>